<dbReference type="EMBL" id="JAWDGP010002764">
    <property type="protein sequence ID" value="KAK3780054.1"/>
    <property type="molecule type" value="Genomic_DNA"/>
</dbReference>
<gene>
    <name evidence="1" type="ORF">RRG08_061822</name>
</gene>
<reference evidence="1" key="1">
    <citation type="journal article" date="2023" name="G3 (Bethesda)">
        <title>A reference genome for the long-term kleptoplast-retaining sea slug Elysia crispata morphotype clarki.</title>
        <authorList>
            <person name="Eastman K.E."/>
            <person name="Pendleton A.L."/>
            <person name="Shaikh M.A."/>
            <person name="Suttiyut T."/>
            <person name="Ogas R."/>
            <person name="Tomko P."/>
            <person name="Gavelis G."/>
            <person name="Widhalm J.R."/>
            <person name="Wisecaver J.H."/>
        </authorList>
    </citation>
    <scope>NUCLEOTIDE SEQUENCE</scope>
    <source>
        <strain evidence="1">ECLA1</strain>
    </source>
</reference>
<dbReference type="Proteomes" id="UP001283361">
    <property type="component" value="Unassembled WGS sequence"/>
</dbReference>
<evidence type="ECO:0000313" key="1">
    <source>
        <dbReference type="EMBL" id="KAK3780054.1"/>
    </source>
</evidence>
<keyword evidence="2" id="KW-1185">Reference proteome</keyword>
<name>A0AAE1A293_9GAST</name>
<protein>
    <submittedName>
        <fullName evidence="1">Uncharacterized protein</fullName>
    </submittedName>
</protein>
<comment type="caution">
    <text evidence="1">The sequence shown here is derived from an EMBL/GenBank/DDBJ whole genome shotgun (WGS) entry which is preliminary data.</text>
</comment>
<evidence type="ECO:0000313" key="2">
    <source>
        <dbReference type="Proteomes" id="UP001283361"/>
    </source>
</evidence>
<sequence length="99" mass="11033">MTQTGHDMIGSVTATKTDTMTTPLLDDGKIPYFGTVKLLKVKVHGKPRNVQTFTKQGKRRYNMKQLISKASSAPALKKRVLEADITVQNHGMKTDDMLE</sequence>
<accession>A0AAE1A293</accession>
<dbReference type="AlphaFoldDB" id="A0AAE1A293"/>
<proteinExistence type="predicted"/>
<organism evidence="1 2">
    <name type="scientific">Elysia crispata</name>
    <name type="common">lettuce slug</name>
    <dbReference type="NCBI Taxonomy" id="231223"/>
    <lineage>
        <taxon>Eukaryota</taxon>
        <taxon>Metazoa</taxon>
        <taxon>Spiralia</taxon>
        <taxon>Lophotrochozoa</taxon>
        <taxon>Mollusca</taxon>
        <taxon>Gastropoda</taxon>
        <taxon>Heterobranchia</taxon>
        <taxon>Euthyneura</taxon>
        <taxon>Panpulmonata</taxon>
        <taxon>Sacoglossa</taxon>
        <taxon>Placobranchoidea</taxon>
        <taxon>Plakobranchidae</taxon>
        <taxon>Elysia</taxon>
    </lineage>
</organism>